<dbReference type="PROSITE" id="PS50106">
    <property type="entry name" value="PDZ"/>
    <property type="match status" value="2"/>
</dbReference>
<evidence type="ECO:0000313" key="19">
    <source>
        <dbReference type="Proteomes" id="UP000602745"/>
    </source>
</evidence>
<dbReference type="Pfam" id="PF13365">
    <property type="entry name" value="Trypsin_2"/>
    <property type="match status" value="1"/>
</dbReference>
<evidence type="ECO:0000256" key="1">
    <source>
        <dbReference type="ARBA" id="ARBA00001772"/>
    </source>
</evidence>
<feature type="active site" description="Charge relay system" evidence="14">
    <location>
        <position position="270"/>
    </location>
</feature>
<gene>
    <name evidence="18" type="ORF">GCM10007276_13220</name>
</gene>
<name>A0A8J2VRX0_9RHOB</name>
<evidence type="ECO:0000256" key="3">
    <source>
        <dbReference type="ARBA" id="ARBA00010541"/>
    </source>
</evidence>
<keyword evidence="12" id="KW-0346">Stress response</keyword>
<evidence type="ECO:0000256" key="5">
    <source>
        <dbReference type="ARBA" id="ARBA00013958"/>
    </source>
</evidence>
<evidence type="ECO:0000256" key="16">
    <source>
        <dbReference type="SAM" id="MobiDB-lite"/>
    </source>
</evidence>
<feature type="binding site" evidence="15">
    <location>
        <position position="196"/>
    </location>
    <ligand>
        <name>substrate</name>
    </ligand>
</feature>
<dbReference type="PANTHER" id="PTHR22939:SF130">
    <property type="entry name" value="PERIPLASMIC SERINE ENDOPROTEASE DEGP-LIKE-RELATED"/>
    <property type="match status" value="1"/>
</dbReference>
<dbReference type="EMBL" id="BMCP01000001">
    <property type="protein sequence ID" value="GGE37123.1"/>
    <property type="molecule type" value="Genomic_DNA"/>
</dbReference>
<evidence type="ECO:0000256" key="8">
    <source>
        <dbReference type="ARBA" id="ARBA00022737"/>
    </source>
</evidence>
<dbReference type="Gene3D" id="2.30.42.10">
    <property type="match status" value="2"/>
</dbReference>
<dbReference type="GO" id="GO:0042597">
    <property type="term" value="C:periplasmic space"/>
    <property type="evidence" value="ECO:0007669"/>
    <property type="project" value="UniProtKB-SubCell"/>
</dbReference>
<keyword evidence="6" id="KW-0645">Protease</keyword>
<dbReference type="InterPro" id="IPR001478">
    <property type="entry name" value="PDZ"/>
</dbReference>
<dbReference type="InterPro" id="IPR001940">
    <property type="entry name" value="Peptidase_S1C"/>
</dbReference>
<dbReference type="EC" id="3.4.21.107" evidence="4"/>
<evidence type="ECO:0000256" key="12">
    <source>
        <dbReference type="ARBA" id="ARBA00023016"/>
    </source>
</evidence>
<evidence type="ECO:0000313" key="18">
    <source>
        <dbReference type="EMBL" id="GGE37123.1"/>
    </source>
</evidence>
<dbReference type="Proteomes" id="UP000602745">
    <property type="component" value="Unassembled WGS sequence"/>
</dbReference>
<feature type="domain" description="PDZ" evidence="17">
    <location>
        <begin position="446"/>
        <end position="521"/>
    </location>
</feature>
<dbReference type="Pfam" id="PF13180">
    <property type="entry name" value="PDZ_2"/>
    <property type="match status" value="1"/>
</dbReference>
<feature type="region of interest" description="Disordered" evidence="16">
    <location>
        <begin position="415"/>
        <end position="440"/>
    </location>
</feature>
<evidence type="ECO:0000256" key="6">
    <source>
        <dbReference type="ARBA" id="ARBA00022670"/>
    </source>
</evidence>
<keyword evidence="10" id="KW-0378">Hydrolase</keyword>
<feature type="binding site" evidence="15">
    <location>
        <begin position="268"/>
        <end position="270"/>
    </location>
    <ligand>
        <name>substrate</name>
    </ligand>
</feature>
<evidence type="ECO:0000256" key="4">
    <source>
        <dbReference type="ARBA" id="ARBA00013035"/>
    </source>
</evidence>
<evidence type="ECO:0000256" key="15">
    <source>
        <dbReference type="PIRSR" id="PIRSR611782-2"/>
    </source>
</evidence>
<dbReference type="NCBIfam" id="TIGR02037">
    <property type="entry name" value="degP_htrA_DO"/>
    <property type="match status" value="1"/>
</dbReference>
<comment type="catalytic activity">
    <reaction evidence="1">
        <text>Acts on substrates that are at least partially unfolded. The cleavage site P1 residue is normally between a pair of hydrophobic residues, such as Val-|-Val.</text>
        <dbReference type="EC" id="3.4.21.107"/>
    </reaction>
</comment>
<dbReference type="AlphaFoldDB" id="A0A8J2VRX0"/>
<organism evidence="18 19">
    <name type="scientific">Agaricicola taiwanensis</name>
    <dbReference type="NCBI Taxonomy" id="591372"/>
    <lineage>
        <taxon>Bacteria</taxon>
        <taxon>Pseudomonadati</taxon>
        <taxon>Pseudomonadota</taxon>
        <taxon>Alphaproteobacteria</taxon>
        <taxon>Rhodobacterales</taxon>
        <taxon>Paracoccaceae</taxon>
        <taxon>Agaricicola</taxon>
    </lineage>
</organism>
<evidence type="ECO:0000256" key="2">
    <source>
        <dbReference type="ARBA" id="ARBA00004418"/>
    </source>
</evidence>
<evidence type="ECO:0000256" key="13">
    <source>
        <dbReference type="ARBA" id="ARBA00032850"/>
    </source>
</evidence>
<dbReference type="RefSeq" id="WP_188408870.1">
    <property type="nucleotide sequence ID" value="NZ_BMCP01000001.1"/>
</dbReference>
<comment type="similarity">
    <text evidence="3">Belongs to the peptidase S1C family.</text>
</comment>
<feature type="domain" description="PDZ" evidence="17">
    <location>
        <begin position="309"/>
        <end position="380"/>
    </location>
</feature>
<dbReference type="InterPro" id="IPR036034">
    <property type="entry name" value="PDZ_sf"/>
</dbReference>
<keyword evidence="11" id="KW-0720">Serine protease</keyword>
<feature type="compositionally biased region" description="Basic and acidic residues" evidence="16">
    <location>
        <begin position="427"/>
        <end position="438"/>
    </location>
</feature>
<keyword evidence="8" id="KW-0677">Repeat</keyword>
<keyword evidence="19" id="KW-1185">Reference proteome</keyword>
<dbReference type="SUPFAM" id="SSF50156">
    <property type="entry name" value="PDZ domain-like"/>
    <property type="match status" value="2"/>
</dbReference>
<accession>A0A8J2VRX0</accession>
<reference evidence="18" key="2">
    <citation type="submission" date="2020-09" db="EMBL/GenBank/DDBJ databases">
        <authorList>
            <person name="Sun Q."/>
            <person name="Sedlacek I."/>
        </authorList>
    </citation>
    <scope>NUCLEOTIDE SEQUENCE</scope>
    <source>
        <strain evidence="18">CCM 7684</strain>
    </source>
</reference>
<evidence type="ECO:0000259" key="17">
    <source>
        <dbReference type="PROSITE" id="PS50106"/>
    </source>
</evidence>
<evidence type="ECO:0000256" key="7">
    <source>
        <dbReference type="ARBA" id="ARBA00022729"/>
    </source>
</evidence>
<dbReference type="CDD" id="cd10839">
    <property type="entry name" value="cpPDZ1_DegP-like"/>
    <property type="match status" value="1"/>
</dbReference>
<dbReference type="GO" id="GO:0006508">
    <property type="term" value="P:proteolysis"/>
    <property type="evidence" value="ECO:0007669"/>
    <property type="project" value="UniProtKB-KW"/>
</dbReference>
<dbReference type="FunFam" id="2.30.42.10:FF:000037">
    <property type="entry name" value="Periplasmic serine endoprotease DegP-like"/>
    <property type="match status" value="1"/>
</dbReference>
<feature type="active site" description="Charge relay system" evidence="14">
    <location>
        <position position="196"/>
    </location>
</feature>
<feature type="binding site" evidence="15">
    <location>
        <position position="166"/>
    </location>
    <ligand>
        <name>substrate</name>
    </ligand>
</feature>
<evidence type="ECO:0000256" key="9">
    <source>
        <dbReference type="ARBA" id="ARBA00022764"/>
    </source>
</evidence>
<reference evidence="18" key="1">
    <citation type="journal article" date="2014" name="Int. J. Syst. Evol. Microbiol.">
        <title>Complete genome sequence of Corynebacterium casei LMG S-19264T (=DSM 44701T), isolated from a smear-ripened cheese.</title>
        <authorList>
            <consortium name="US DOE Joint Genome Institute (JGI-PGF)"/>
            <person name="Walter F."/>
            <person name="Albersmeier A."/>
            <person name="Kalinowski J."/>
            <person name="Ruckert C."/>
        </authorList>
    </citation>
    <scope>NUCLEOTIDE SEQUENCE</scope>
    <source>
        <strain evidence="18">CCM 7684</strain>
    </source>
</reference>
<dbReference type="InterPro" id="IPR009003">
    <property type="entry name" value="Peptidase_S1_PA"/>
</dbReference>
<dbReference type="SUPFAM" id="SSF50494">
    <property type="entry name" value="Trypsin-like serine proteases"/>
    <property type="match status" value="1"/>
</dbReference>
<dbReference type="GO" id="GO:0004252">
    <property type="term" value="F:serine-type endopeptidase activity"/>
    <property type="evidence" value="ECO:0007669"/>
    <property type="project" value="InterPro"/>
</dbReference>
<comment type="subcellular location">
    <subcellularLocation>
        <location evidence="2">Periplasm</location>
    </subcellularLocation>
</comment>
<keyword evidence="9" id="KW-0574">Periplasm</keyword>
<evidence type="ECO:0000256" key="14">
    <source>
        <dbReference type="PIRSR" id="PIRSR611782-1"/>
    </source>
</evidence>
<dbReference type="Gene3D" id="2.40.10.120">
    <property type="match status" value="1"/>
</dbReference>
<dbReference type="SMART" id="SM00228">
    <property type="entry name" value="PDZ"/>
    <property type="match status" value="2"/>
</dbReference>
<dbReference type="PRINTS" id="PR00834">
    <property type="entry name" value="PROTEASES2C"/>
</dbReference>
<dbReference type="FunFam" id="2.40.10.120:FF:000007">
    <property type="entry name" value="Periplasmic serine endoprotease DegP-like"/>
    <property type="match status" value="1"/>
</dbReference>
<proteinExistence type="inferred from homology"/>
<protein>
    <recommendedName>
        <fullName evidence="5">Probable periplasmic serine endoprotease DegP-like</fullName>
        <ecNumber evidence="4">3.4.21.107</ecNumber>
    </recommendedName>
    <alternativeName>
        <fullName evidence="13">Protease Do</fullName>
    </alternativeName>
</protein>
<feature type="region of interest" description="Disordered" evidence="16">
    <location>
        <begin position="122"/>
        <end position="144"/>
    </location>
</feature>
<evidence type="ECO:0000256" key="10">
    <source>
        <dbReference type="ARBA" id="ARBA00022801"/>
    </source>
</evidence>
<comment type="caution">
    <text evidence="18">The sequence shown here is derived from an EMBL/GenBank/DDBJ whole genome shotgun (WGS) entry which is preliminary data.</text>
</comment>
<dbReference type="InterPro" id="IPR011782">
    <property type="entry name" value="Pept_S1C_Do"/>
</dbReference>
<evidence type="ECO:0000256" key="11">
    <source>
        <dbReference type="ARBA" id="ARBA00022825"/>
    </source>
</evidence>
<keyword evidence="7" id="KW-0732">Signal</keyword>
<feature type="active site" description="Charge relay system" evidence="14">
    <location>
        <position position="166"/>
    </location>
</feature>
<sequence length="534" mass="55740">MTTNQDAGAPKASKGGVLNRRRIALLGSVFAVALAGAVAVEPVFGPSAPAFAQNPIQAPAVNQPPSFADIVEAVKPAVVGVRVKTAERETQTSQTLEDMPFFRDLPKDHPLRRFFDDFGFQQDSPNRDRFGRGPRGEGPRQHRRFGMAQGSGFFISADGYVITNNHVVENADEVELTTDAGDTLKAKIIGTDPRTDLALLKVDGAGKDFPFVKLAGAAPRIGEWVVAIGNPFGLGGTVTAGIVSARGRDIGSGPYDDFLQIDAAVNRGNSGGPTFNMQGEVVGVNTAIFSPSGGNVGIAFAVPSEVASHVVASLKENGTVTRGWLGIQIQPITEDIAASIGLEDTKGALVAEPQADSPAAKAGIKAGDAITKVDGQVVEGPRELSRQIANLEPGKETALTVWRDGKEQTITVKLGTLPDDPQMAKADNPRGSDQDKGAGSRALTDYGLELDSARNMPGAGSEGVVVTDVATDSALVDRLKSGDIILEVGGEKVSRPSQVAEILSTAKADGKKAVLLRVKSGDSTRFVAIPTDHG</sequence>
<dbReference type="PANTHER" id="PTHR22939">
    <property type="entry name" value="SERINE PROTEASE FAMILY S1C HTRA-RELATED"/>
    <property type="match status" value="1"/>
</dbReference>
<feature type="compositionally biased region" description="Basic and acidic residues" evidence="16">
    <location>
        <begin position="125"/>
        <end position="140"/>
    </location>
</feature>